<evidence type="ECO:0000256" key="4">
    <source>
        <dbReference type="ARBA" id="ARBA00023002"/>
    </source>
</evidence>
<dbReference type="AlphaFoldDB" id="A0A345ZW89"/>
<comment type="cofactor">
    <cofactor evidence="1">
        <name>FAD</name>
        <dbReference type="ChEBI" id="CHEBI:57692"/>
    </cofactor>
</comment>
<sequence>MPSPGTVIIGAGQGGYQVAASLREYGYQEPITIIGDEPQLPYQRPPLSKAYLLGDTTAERLLLRPQNYYEKHAIEVLTGSRVASVDRQASKVTLASGTAIAYDHLVFATGARNRKLPVPGADLDGVMYLRTLAEADAMKARFAAANTIVIAGAGFIGLELAAVASKFGKKVYVVEALARVMSRAVTPTMSEFFAGAHAAFGVELLLNARMQGIEGSNGHVSGVVLSDGRKVPADLVLVGIGIEPVAELAAEAGLTVANGISVNARLEASDPKISAIGDCASFPDRWTGQVIRLESVQNAVDQGRCVAHRLTGKPAEYCAVPWFWSDQRDLKLQMVGLTGGCDRTAIRGSIADRAFSVFCFKGDKLLGIESVNRAADHMFGRRLLAAGASVTPEEAADMSFDFKARLATIEPPREKAAGAL</sequence>
<keyword evidence="2" id="KW-0285">Flavoprotein</keyword>
<keyword evidence="4" id="KW-0560">Oxidoreductase</keyword>
<dbReference type="InterPro" id="IPR023753">
    <property type="entry name" value="FAD/NAD-binding_dom"/>
</dbReference>
<dbReference type="Gene3D" id="3.30.390.30">
    <property type="match status" value="1"/>
</dbReference>
<dbReference type="SUPFAM" id="SSF55424">
    <property type="entry name" value="FAD/NAD-linked reductases, dimerisation (C-terminal) domain"/>
    <property type="match status" value="1"/>
</dbReference>
<accession>A0A345ZW89</accession>
<evidence type="ECO:0000256" key="3">
    <source>
        <dbReference type="ARBA" id="ARBA00022827"/>
    </source>
</evidence>
<dbReference type="PANTHER" id="PTHR43557">
    <property type="entry name" value="APOPTOSIS-INDUCING FACTOR 1"/>
    <property type="match status" value="1"/>
</dbReference>
<dbReference type="EMBL" id="CP031417">
    <property type="protein sequence ID" value="AXK81186.1"/>
    <property type="molecule type" value="Genomic_DNA"/>
</dbReference>
<dbReference type="Gene3D" id="3.50.50.60">
    <property type="entry name" value="FAD/NAD(P)-binding domain"/>
    <property type="match status" value="2"/>
</dbReference>
<dbReference type="KEGG" id="ptaw:DW352_12075"/>
<evidence type="ECO:0000259" key="5">
    <source>
        <dbReference type="Pfam" id="PF07992"/>
    </source>
</evidence>
<dbReference type="RefSeq" id="WP_115691550.1">
    <property type="nucleotide sequence ID" value="NZ_CP031417.1"/>
</dbReference>
<dbReference type="InterPro" id="IPR016156">
    <property type="entry name" value="FAD/NAD-linked_Rdtase_dimer_sf"/>
</dbReference>
<dbReference type="PRINTS" id="PR00411">
    <property type="entry name" value="PNDRDTASEI"/>
</dbReference>
<dbReference type="InterPro" id="IPR028202">
    <property type="entry name" value="Reductase_C"/>
</dbReference>
<gene>
    <name evidence="7" type="ORF">DW352_12075</name>
</gene>
<dbReference type="OrthoDB" id="7809559at2"/>
<dbReference type="Pfam" id="PF07992">
    <property type="entry name" value="Pyr_redox_2"/>
    <property type="match status" value="1"/>
</dbReference>
<evidence type="ECO:0000256" key="2">
    <source>
        <dbReference type="ARBA" id="ARBA00022630"/>
    </source>
</evidence>
<keyword evidence="8" id="KW-1185">Reference proteome</keyword>
<dbReference type="SUPFAM" id="SSF51905">
    <property type="entry name" value="FAD/NAD(P)-binding domain"/>
    <property type="match status" value="2"/>
</dbReference>
<dbReference type="PRINTS" id="PR00368">
    <property type="entry name" value="FADPNR"/>
</dbReference>
<dbReference type="InterPro" id="IPR036188">
    <property type="entry name" value="FAD/NAD-bd_sf"/>
</dbReference>
<protein>
    <submittedName>
        <fullName evidence="7">Pyridine nucleotide-disulfide oxidoreductase</fullName>
    </submittedName>
</protein>
<dbReference type="Proteomes" id="UP000254889">
    <property type="component" value="Chromosome"/>
</dbReference>
<dbReference type="PANTHER" id="PTHR43557:SF2">
    <property type="entry name" value="RIESKE DOMAIN-CONTAINING PROTEIN-RELATED"/>
    <property type="match status" value="1"/>
</dbReference>
<dbReference type="GO" id="GO:0016651">
    <property type="term" value="F:oxidoreductase activity, acting on NAD(P)H"/>
    <property type="evidence" value="ECO:0007669"/>
    <property type="project" value="TreeGrafter"/>
</dbReference>
<feature type="domain" description="Reductase C-terminal" evidence="6">
    <location>
        <begin position="322"/>
        <end position="404"/>
    </location>
</feature>
<evidence type="ECO:0000313" key="7">
    <source>
        <dbReference type="EMBL" id="AXK81186.1"/>
    </source>
</evidence>
<evidence type="ECO:0000259" key="6">
    <source>
        <dbReference type="Pfam" id="PF14759"/>
    </source>
</evidence>
<evidence type="ECO:0000256" key="1">
    <source>
        <dbReference type="ARBA" id="ARBA00001974"/>
    </source>
</evidence>
<name>A0A345ZW89_9HYPH</name>
<dbReference type="Pfam" id="PF14759">
    <property type="entry name" value="Reductase_C"/>
    <property type="match status" value="1"/>
</dbReference>
<proteinExistence type="predicted"/>
<dbReference type="GO" id="GO:0005737">
    <property type="term" value="C:cytoplasm"/>
    <property type="evidence" value="ECO:0007669"/>
    <property type="project" value="TreeGrafter"/>
</dbReference>
<feature type="domain" description="FAD/NAD(P)-binding" evidence="5">
    <location>
        <begin position="7"/>
        <end position="303"/>
    </location>
</feature>
<keyword evidence="3" id="KW-0274">FAD</keyword>
<organism evidence="7 8">
    <name type="scientific">Pseudolabrys taiwanensis</name>
    <dbReference type="NCBI Taxonomy" id="331696"/>
    <lineage>
        <taxon>Bacteria</taxon>
        <taxon>Pseudomonadati</taxon>
        <taxon>Pseudomonadota</taxon>
        <taxon>Alphaproteobacteria</taxon>
        <taxon>Hyphomicrobiales</taxon>
        <taxon>Xanthobacteraceae</taxon>
        <taxon>Pseudolabrys</taxon>
    </lineage>
</organism>
<evidence type="ECO:0000313" key="8">
    <source>
        <dbReference type="Proteomes" id="UP000254889"/>
    </source>
</evidence>
<reference evidence="7 8" key="1">
    <citation type="submission" date="2018-07" db="EMBL/GenBank/DDBJ databases">
        <authorList>
            <person name="Quirk P.G."/>
            <person name="Krulwich T.A."/>
        </authorList>
    </citation>
    <scope>NUCLEOTIDE SEQUENCE [LARGE SCALE GENOMIC DNA]</scope>
    <source>
        <strain evidence="7 8">CC-BB4</strain>
    </source>
</reference>
<dbReference type="InterPro" id="IPR050446">
    <property type="entry name" value="FAD-oxidoreductase/Apoptosis"/>
</dbReference>